<dbReference type="Proteomes" id="UP000325529">
    <property type="component" value="Chromosome"/>
</dbReference>
<sequence>MSPRGGPPPVPDVFDPRLYAAGIPHDRYRVLRDHHPVARQEETPVLGWPAGPGFWAVTRHADVVRVLKDSATFSSHLGATQIRDPDPADLPFIRRMMLNQDPSPSSQLRSSRGGPTDHGRLRRIVSRAFTPRRVDRFEARARERAASLITAAVARSRESDGTFDVVTAVTDEYALLNLADLLGVPPADRGLLLHWTRRVIGYQDPDEAAPPVIGPDGRPVNPRSPAQLRDMFDYARALAAEKRRTPVGDDAEPDIMTTLAADPELTEPELEMFFFLLTVAGNDTVRSAAPGGLLALAGHPREYARLRRGEVATGTAVEELLRHHPPVLSFRRTAARDTELAGTRIAAGEKVVVFHASAHHDERVFTDPHRLDLSRSPNPHVAFGEGPHVCLGAHFARLQLRVFYEEIVRSLPELRLVEPPRRLVSHFINGLKSLRIGAPA</sequence>
<keyword evidence="2" id="KW-0479">Metal-binding</keyword>
<evidence type="ECO:0000256" key="2">
    <source>
        <dbReference type="RuleBase" id="RU000461"/>
    </source>
</evidence>
<dbReference type="SUPFAM" id="SSF48264">
    <property type="entry name" value="Cytochrome P450"/>
    <property type="match status" value="1"/>
</dbReference>
<dbReference type="GO" id="GO:0006707">
    <property type="term" value="P:cholesterol catabolic process"/>
    <property type="evidence" value="ECO:0007669"/>
    <property type="project" value="TreeGrafter"/>
</dbReference>
<protein>
    <submittedName>
        <fullName evidence="4">Cytochrome P450</fullName>
    </submittedName>
</protein>
<comment type="similarity">
    <text evidence="1 2">Belongs to the cytochrome P450 family.</text>
</comment>
<feature type="compositionally biased region" description="Polar residues" evidence="3">
    <location>
        <begin position="100"/>
        <end position="110"/>
    </location>
</feature>
<dbReference type="InterPro" id="IPR002397">
    <property type="entry name" value="Cyt_P450_B"/>
</dbReference>
<dbReference type="GO" id="GO:0008395">
    <property type="term" value="F:steroid hydroxylase activity"/>
    <property type="evidence" value="ECO:0007669"/>
    <property type="project" value="TreeGrafter"/>
</dbReference>
<dbReference type="InterPro" id="IPR017972">
    <property type="entry name" value="Cyt_P450_CS"/>
</dbReference>
<dbReference type="InterPro" id="IPR001128">
    <property type="entry name" value="Cyt_P450"/>
</dbReference>
<evidence type="ECO:0000313" key="5">
    <source>
        <dbReference type="Proteomes" id="UP000325529"/>
    </source>
</evidence>
<evidence type="ECO:0000313" key="4">
    <source>
        <dbReference type="EMBL" id="QEU91099.1"/>
    </source>
</evidence>
<dbReference type="Pfam" id="PF00067">
    <property type="entry name" value="p450"/>
    <property type="match status" value="1"/>
</dbReference>
<accession>A0A5J6G6K4</accession>
<dbReference type="InterPro" id="IPR036396">
    <property type="entry name" value="Cyt_P450_sf"/>
</dbReference>
<gene>
    <name evidence="4" type="ORF">CP970_09600</name>
</gene>
<keyword evidence="2" id="KW-0560">Oxidoreductase</keyword>
<dbReference type="GO" id="GO:0036199">
    <property type="term" value="F:cholest-4-en-3-one 26-monooxygenase activity"/>
    <property type="evidence" value="ECO:0007669"/>
    <property type="project" value="TreeGrafter"/>
</dbReference>
<evidence type="ECO:0000256" key="3">
    <source>
        <dbReference type="SAM" id="MobiDB-lite"/>
    </source>
</evidence>
<feature type="region of interest" description="Disordered" evidence="3">
    <location>
        <begin position="99"/>
        <end position="120"/>
    </location>
</feature>
<dbReference type="Gene3D" id="1.10.630.10">
    <property type="entry name" value="Cytochrome P450"/>
    <property type="match status" value="1"/>
</dbReference>
<dbReference type="PRINTS" id="PR00359">
    <property type="entry name" value="BP450"/>
</dbReference>
<dbReference type="GO" id="GO:0005506">
    <property type="term" value="F:iron ion binding"/>
    <property type="evidence" value="ECO:0007669"/>
    <property type="project" value="InterPro"/>
</dbReference>
<reference evidence="4 5" key="1">
    <citation type="submission" date="2017-09" db="EMBL/GenBank/DDBJ databases">
        <authorList>
            <person name="Lee N."/>
            <person name="Cho B.-K."/>
        </authorList>
    </citation>
    <scope>NUCLEOTIDE SEQUENCE [LARGE SCALE GENOMIC DNA]</scope>
    <source>
        <strain evidence="4 5">ATCC 12853</strain>
    </source>
</reference>
<dbReference type="KEGG" id="ska:CP970_09600"/>
<proteinExistence type="inferred from homology"/>
<dbReference type="AlphaFoldDB" id="A0A5J6G6K4"/>
<dbReference type="RefSeq" id="WP_150493178.1">
    <property type="nucleotide sequence ID" value="NZ_CP023699.1"/>
</dbReference>
<dbReference type="CDD" id="cd11033">
    <property type="entry name" value="CYP142-like"/>
    <property type="match status" value="1"/>
</dbReference>
<dbReference type="PROSITE" id="PS00086">
    <property type="entry name" value="CYTOCHROME_P450"/>
    <property type="match status" value="1"/>
</dbReference>
<keyword evidence="2" id="KW-0349">Heme</keyword>
<dbReference type="PRINTS" id="PR00385">
    <property type="entry name" value="P450"/>
</dbReference>
<name>A0A5J6G6K4_STRKN</name>
<dbReference type="PANTHER" id="PTHR46696">
    <property type="entry name" value="P450, PUTATIVE (EUROFUNG)-RELATED"/>
    <property type="match status" value="1"/>
</dbReference>
<keyword evidence="5" id="KW-1185">Reference proteome</keyword>
<dbReference type="PANTHER" id="PTHR46696:SF4">
    <property type="entry name" value="BIOTIN BIOSYNTHESIS CYTOCHROME P450"/>
    <property type="match status" value="1"/>
</dbReference>
<dbReference type="EMBL" id="CP023699">
    <property type="protein sequence ID" value="QEU91099.1"/>
    <property type="molecule type" value="Genomic_DNA"/>
</dbReference>
<keyword evidence="2" id="KW-0408">Iron</keyword>
<evidence type="ECO:0000256" key="1">
    <source>
        <dbReference type="ARBA" id="ARBA00010617"/>
    </source>
</evidence>
<dbReference type="GO" id="GO:0020037">
    <property type="term" value="F:heme binding"/>
    <property type="evidence" value="ECO:0007669"/>
    <property type="project" value="InterPro"/>
</dbReference>
<organism evidence="4 5">
    <name type="scientific">Streptomyces kanamyceticus</name>
    <dbReference type="NCBI Taxonomy" id="1967"/>
    <lineage>
        <taxon>Bacteria</taxon>
        <taxon>Bacillati</taxon>
        <taxon>Actinomycetota</taxon>
        <taxon>Actinomycetes</taxon>
        <taxon>Kitasatosporales</taxon>
        <taxon>Streptomycetaceae</taxon>
        <taxon>Streptomyces</taxon>
    </lineage>
</organism>
<keyword evidence="2" id="KW-0503">Monooxygenase</keyword>